<dbReference type="Pfam" id="PF13244">
    <property type="entry name" value="MbhD"/>
    <property type="match status" value="1"/>
</dbReference>
<dbReference type="InterPro" id="IPR042106">
    <property type="entry name" value="Nuo/plastoQ_OxRdtase_6_NuoJ"/>
</dbReference>
<dbReference type="Proteomes" id="UP000051012">
    <property type="component" value="Unassembled WGS sequence"/>
</dbReference>
<feature type="domain" description="MrpA C-terminal/MbhD" evidence="8">
    <location>
        <begin position="9"/>
        <end position="72"/>
    </location>
</feature>
<dbReference type="Gene3D" id="1.20.120.1200">
    <property type="entry name" value="NADH-ubiquinone/plastoquinone oxidoreductase chain 6, subunit NuoJ"/>
    <property type="match status" value="1"/>
</dbReference>
<evidence type="ECO:0000313" key="11">
    <source>
        <dbReference type="Proteomes" id="UP000051012"/>
    </source>
</evidence>
<dbReference type="AlphaFoldDB" id="A0A0S7YBH6"/>
<feature type="transmembrane region" description="Helical" evidence="7">
    <location>
        <begin position="28"/>
        <end position="45"/>
    </location>
</feature>
<dbReference type="InterPro" id="IPR050616">
    <property type="entry name" value="CPA3_Na-H_Antiporter_A"/>
</dbReference>
<evidence type="ECO:0000259" key="9">
    <source>
        <dbReference type="Pfam" id="PF20501"/>
    </source>
</evidence>
<evidence type="ECO:0000256" key="4">
    <source>
        <dbReference type="ARBA" id="ARBA00022692"/>
    </source>
</evidence>
<evidence type="ECO:0000256" key="6">
    <source>
        <dbReference type="ARBA" id="ARBA00023136"/>
    </source>
</evidence>
<dbReference type="PANTHER" id="PTHR43373:SF1">
    <property type="entry name" value="NA(+)_H(+) ANTIPORTER SUBUNIT A"/>
    <property type="match status" value="1"/>
</dbReference>
<feature type="domain" description="MrpA C-terminal/MbhE" evidence="9">
    <location>
        <begin position="119"/>
        <end position="172"/>
    </location>
</feature>
<keyword evidence="5 7" id="KW-1133">Transmembrane helix</keyword>
<dbReference type="GO" id="GO:0005886">
    <property type="term" value="C:plasma membrane"/>
    <property type="evidence" value="ECO:0007669"/>
    <property type="project" value="UniProtKB-SubCell"/>
</dbReference>
<evidence type="ECO:0000256" key="3">
    <source>
        <dbReference type="ARBA" id="ARBA00022475"/>
    </source>
</evidence>
<name>A0A0S7YBH6_UNCT6</name>
<evidence type="ECO:0000259" key="8">
    <source>
        <dbReference type="Pfam" id="PF13244"/>
    </source>
</evidence>
<evidence type="ECO:0000256" key="1">
    <source>
        <dbReference type="ARBA" id="ARBA00004651"/>
    </source>
</evidence>
<dbReference type="InterPro" id="IPR046806">
    <property type="entry name" value="MrpA_C/MbhE"/>
</dbReference>
<feature type="transmembrane region" description="Helical" evidence="7">
    <location>
        <begin position="152"/>
        <end position="170"/>
    </location>
</feature>
<evidence type="ECO:0000256" key="2">
    <source>
        <dbReference type="ARBA" id="ARBA00022448"/>
    </source>
</evidence>
<dbReference type="PANTHER" id="PTHR43373">
    <property type="entry name" value="NA(+)/H(+) ANTIPORTER SUBUNIT"/>
    <property type="match status" value="1"/>
</dbReference>
<feature type="transmembrane region" description="Helical" evidence="7">
    <location>
        <begin position="6"/>
        <end position="21"/>
    </location>
</feature>
<keyword evidence="2" id="KW-0813">Transport</keyword>
<dbReference type="InterPro" id="IPR025383">
    <property type="entry name" value="MrpA_C/MbhD"/>
</dbReference>
<proteinExistence type="predicted"/>
<organism evidence="10 11">
    <name type="scientific">candidate division TA06 bacterium DG_78</name>
    <dbReference type="NCBI Taxonomy" id="1703772"/>
    <lineage>
        <taxon>Bacteria</taxon>
        <taxon>Bacteria division TA06</taxon>
    </lineage>
</organism>
<evidence type="ECO:0000256" key="5">
    <source>
        <dbReference type="ARBA" id="ARBA00022989"/>
    </source>
</evidence>
<evidence type="ECO:0000313" key="10">
    <source>
        <dbReference type="EMBL" id="KPJ72161.1"/>
    </source>
</evidence>
<comment type="subcellular location">
    <subcellularLocation>
        <location evidence="1">Cell membrane</location>
        <topology evidence="1">Multi-pass membrane protein</topology>
    </subcellularLocation>
</comment>
<reference evidence="10 11" key="1">
    <citation type="journal article" date="2015" name="Microbiome">
        <title>Genomic resolution of linkages in carbon, nitrogen, and sulfur cycling among widespread estuary sediment bacteria.</title>
        <authorList>
            <person name="Baker B.J."/>
            <person name="Lazar C.S."/>
            <person name="Teske A.P."/>
            <person name="Dick G.J."/>
        </authorList>
    </citation>
    <scope>NUCLEOTIDE SEQUENCE [LARGE SCALE GENOMIC DNA]</scope>
    <source>
        <strain evidence="10">DG_78</strain>
    </source>
</reference>
<comment type="caution">
    <text evidence="10">The sequence shown here is derived from an EMBL/GenBank/DDBJ whole genome shotgun (WGS) entry which is preliminary data.</text>
</comment>
<protein>
    <submittedName>
        <fullName evidence="10">Uncharacterized protein</fullName>
    </submittedName>
</protein>
<dbReference type="EMBL" id="LJNI01000094">
    <property type="protein sequence ID" value="KPJ72161.1"/>
    <property type="molecule type" value="Genomic_DNA"/>
</dbReference>
<feature type="transmembrane region" description="Helical" evidence="7">
    <location>
        <begin position="51"/>
        <end position="70"/>
    </location>
</feature>
<sequence>MIELYLFLIFMLIAAIIATEIKDLLAAVISLGAVGFAVAIMFILVQAPDLAIVQIVVEVLTVVIFVAVILRTTHIDETIGKKLKGTQILSIVLYAFFTILFLIVVFRSFQELPEFGNATMKVASEYIKLGLPQTGGTNIVADVILDFRALDTLGEATVLFTSVIGVVALMRKVGRKK</sequence>
<keyword evidence="4 7" id="KW-0812">Transmembrane</keyword>
<feature type="transmembrane region" description="Helical" evidence="7">
    <location>
        <begin position="91"/>
        <end position="109"/>
    </location>
</feature>
<evidence type="ECO:0000256" key="7">
    <source>
        <dbReference type="SAM" id="Phobius"/>
    </source>
</evidence>
<dbReference type="Pfam" id="PF20501">
    <property type="entry name" value="MbhE"/>
    <property type="match status" value="1"/>
</dbReference>
<gene>
    <name evidence="10" type="ORF">AMJ52_07255</name>
</gene>
<keyword evidence="3" id="KW-1003">Cell membrane</keyword>
<accession>A0A0S7YBH6</accession>
<keyword evidence="6 7" id="KW-0472">Membrane</keyword>